<evidence type="ECO:0000313" key="1">
    <source>
        <dbReference type="EMBL" id="MDW9250743.1"/>
    </source>
</evidence>
<dbReference type="AlphaFoldDB" id="A0AAW9CNS5"/>
<dbReference type="EMBL" id="QXCT01000001">
    <property type="protein sequence ID" value="MDW9250743.1"/>
    <property type="molecule type" value="Genomic_DNA"/>
</dbReference>
<sequence>MAEFRTRLSNYAIGPQGCLCHLRSYLMTAGQMMKDSQFI</sequence>
<name>A0AAW9CNS5_BURTH</name>
<evidence type="ECO:0000313" key="2">
    <source>
        <dbReference type="Proteomes" id="UP001272137"/>
    </source>
</evidence>
<comment type="caution">
    <text evidence="1">The sequence shown here is derived from an EMBL/GenBank/DDBJ whole genome shotgun (WGS) entry which is preliminary data.</text>
</comment>
<organism evidence="1 2">
    <name type="scientific">Burkholderia thailandensis</name>
    <dbReference type="NCBI Taxonomy" id="57975"/>
    <lineage>
        <taxon>Bacteria</taxon>
        <taxon>Pseudomonadati</taxon>
        <taxon>Pseudomonadota</taxon>
        <taxon>Betaproteobacteria</taxon>
        <taxon>Burkholderiales</taxon>
        <taxon>Burkholderiaceae</taxon>
        <taxon>Burkholderia</taxon>
        <taxon>pseudomallei group</taxon>
    </lineage>
</organism>
<protein>
    <submittedName>
        <fullName evidence="1">Uncharacterized protein</fullName>
    </submittedName>
</protein>
<gene>
    <name evidence="1" type="ORF">C7S16_5092</name>
</gene>
<proteinExistence type="predicted"/>
<dbReference type="Proteomes" id="UP001272137">
    <property type="component" value="Unassembled WGS sequence"/>
</dbReference>
<accession>A0AAW9CNS5</accession>
<reference evidence="1" key="1">
    <citation type="submission" date="2018-08" db="EMBL/GenBank/DDBJ databases">
        <title>Identification of Burkholderia cepacia strains that express a Burkholderia pseudomallei-like capsular polysaccharide.</title>
        <authorList>
            <person name="Burtnick M.N."/>
            <person name="Vongsouvath M."/>
            <person name="Newton P."/>
            <person name="Wuthiekanun V."/>
            <person name="Limmathurotsakul D."/>
            <person name="Brett P.J."/>
            <person name="Chantratita N."/>
            <person name="Dance D.A."/>
        </authorList>
    </citation>
    <scope>NUCLEOTIDE SEQUENCE</scope>
    <source>
        <strain evidence="1">SBXCC001</strain>
    </source>
</reference>